<feature type="domain" description="PNPLA" evidence="6">
    <location>
        <begin position="366"/>
        <end position="606"/>
    </location>
</feature>
<evidence type="ECO:0000313" key="8">
    <source>
        <dbReference type="Proteomes" id="UP000813423"/>
    </source>
</evidence>
<evidence type="ECO:0000256" key="1">
    <source>
        <dbReference type="ARBA" id="ARBA00022723"/>
    </source>
</evidence>
<dbReference type="InterPro" id="IPR002641">
    <property type="entry name" value="PNPLA_dom"/>
</dbReference>
<dbReference type="EMBL" id="JAIBSC010000202">
    <property type="protein sequence ID" value="KAH1893077.1"/>
    <property type="molecule type" value="Genomic_DNA"/>
</dbReference>
<dbReference type="PROSITE" id="PS51635">
    <property type="entry name" value="PNPLA"/>
    <property type="match status" value="1"/>
</dbReference>
<reference evidence="7" key="1">
    <citation type="submission" date="2021-08" db="EMBL/GenBank/DDBJ databases">
        <title>Global Aspergillus fumigatus from environmental and clinical sources.</title>
        <authorList>
            <person name="Barber A."/>
            <person name="Sae-Ong T."/>
        </authorList>
    </citation>
    <scope>NUCLEOTIDE SEQUENCE</scope>
    <source>
        <strain evidence="7">NRZ-2016-071</strain>
    </source>
</reference>
<organism evidence="7 8">
    <name type="scientific">Aspergillus fumigatus</name>
    <name type="common">Neosartorya fumigata</name>
    <dbReference type="NCBI Taxonomy" id="746128"/>
    <lineage>
        <taxon>Eukaryota</taxon>
        <taxon>Fungi</taxon>
        <taxon>Dikarya</taxon>
        <taxon>Ascomycota</taxon>
        <taxon>Pezizomycotina</taxon>
        <taxon>Eurotiomycetes</taxon>
        <taxon>Eurotiomycetidae</taxon>
        <taxon>Eurotiales</taxon>
        <taxon>Aspergillaceae</taxon>
        <taxon>Aspergillus</taxon>
        <taxon>Aspergillus subgen. Fumigati</taxon>
    </lineage>
</organism>
<dbReference type="PROSITE" id="PS00518">
    <property type="entry name" value="ZF_RING_1"/>
    <property type="match status" value="1"/>
</dbReference>
<accession>A0A9P8NBE6</accession>
<keyword evidence="3" id="KW-0862">Zinc</keyword>
<dbReference type="AlphaFoldDB" id="A0A9P8NBE6"/>
<dbReference type="Gene3D" id="3.40.1090.10">
    <property type="entry name" value="Cytosolic phospholipase A2 catalytic domain"/>
    <property type="match status" value="1"/>
</dbReference>
<sequence length="650" mass="72723">MTRVLAEMEHPLNQYLLIHLFVRRTAKAQALWSLYPHNNTGRQGGLGFARLHYALVTHPHTVIFIDGSLSRLTAKSCPQAPLRRYHIQNSTGWSYQEIQGLLYRRLLLPHADTWMLFADDIGGICQVKNLLTAWCAALSSDALKPTCITQPWLIIILTDPQDTAGPLETLESTLRAVAIASLVASVCVLDLRDRALLSLVSCFELLRRLLSQELDEAYLTQRQAHELFSAIHLDWIWRKSLYHVARQPTAPFDCIRACHPNQPPEDQASRYLRLFLDTADWAGAATDTVILYIASALLMDAYLPGMHAPEHILPCEHAICDICVQIFGARSQGAEYHFELRSCPLCLARFSCIARVLPPTKWLTILTLDGGGVRGVVTLGFLAALEERIGGSRGLREAFDLNLGTSVGAVIVSEVIDLGRLAAVAHAKFRALARQIFRPRPPQQTILAQMWDLLTTWVSNSRHDSNTLDRALQQAFDPARWLFGLAAPLVSGVRVALTTSQVNNNSLLSLFCNYRGAGCAQMQSAYKLFLPEEREPLLWEVARYSVAALRYFTPNEIIWPTCKQPDLVISVRTGYAVSEAPMMTEPGRRWLRDGFIDHALQTFLYSPAVNGRRGWQDALDTIPGKAPELNDIRALNSLRDFAYTVPDELV</sequence>
<evidence type="ECO:0000256" key="2">
    <source>
        <dbReference type="ARBA" id="ARBA00022771"/>
    </source>
</evidence>
<keyword evidence="5" id="KW-0442">Lipid degradation</keyword>
<dbReference type="SUPFAM" id="SSF52151">
    <property type="entry name" value="FabD/lysophospholipase-like"/>
    <property type="match status" value="1"/>
</dbReference>
<evidence type="ECO:0000259" key="6">
    <source>
        <dbReference type="PROSITE" id="PS51635"/>
    </source>
</evidence>
<dbReference type="Pfam" id="PF01734">
    <property type="entry name" value="Patatin"/>
    <property type="match status" value="1"/>
</dbReference>
<dbReference type="InterPro" id="IPR017907">
    <property type="entry name" value="Znf_RING_CS"/>
</dbReference>
<evidence type="ECO:0000256" key="4">
    <source>
        <dbReference type="ARBA" id="ARBA00023098"/>
    </source>
</evidence>
<proteinExistence type="predicted"/>
<evidence type="ECO:0000256" key="5">
    <source>
        <dbReference type="PROSITE-ProRule" id="PRU01161"/>
    </source>
</evidence>
<dbReference type="GO" id="GO:0016042">
    <property type="term" value="P:lipid catabolic process"/>
    <property type="evidence" value="ECO:0007669"/>
    <property type="project" value="UniProtKB-UniRule"/>
</dbReference>
<dbReference type="GO" id="GO:0016020">
    <property type="term" value="C:membrane"/>
    <property type="evidence" value="ECO:0007669"/>
    <property type="project" value="TreeGrafter"/>
</dbReference>
<dbReference type="PANTHER" id="PTHR24185">
    <property type="entry name" value="CALCIUM-INDEPENDENT PHOSPHOLIPASE A2-GAMMA"/>
    <property type="match status" value="1"/>
</dbReference>
<feature type="short sequence motif" description="GXSXG" evidence="5">
    <location>
        <begin position="404"/>
        <end position="408"/>
    </location>
</feature>
<comment type="caution">
    <text evidence="7">The sequence shown here is derived from an EMBL/GenBank/DDBJ whole genome shotgun (WGS) entry which is preliminary data.</text>
</comment>
<dbReference type="GO" id="GO:0008270">
    <property type="term" value="F:zinc ion binding"/>
    <property type="evidence" value="ECO:0007669"/>
    <property type="project" value="UniProtKB-KW"/>
</dbReference>
<gene>
    <name evidence="7" type="ORF">KXV57_003453</name>
</gene>
<protein>
    <recommendedName>
        <fullName evidence="6">PNPLA domain-containing protein</fullName>
    </recommendedName>
</protein>
<dbReference type="Proteomes" id="UP000813423">
    <property type="component" value="Unassembled WGS sequence"/>
</dbReference>
<dbReference type="GO" id="GO:0046486">
    <property type="term" value="P:glycerolipid metabolic process"/>
    <property type="evidence" value="ECO:0007669"/>
    <property type="project" value="UniProtKB-ARBA"/>
</dbReference>
<keyword evidence="4 5" id="KW-0443">Lipid metabolism</keyword>
<keyword evidence="1" id="KW-0479">Metal-binding</keyword>
<feature type="active site" description="Nucleophile" evidence="5">
    <location>
        <position position="406"/>
    </location>
</feature>
<dbReference type="InterPro" id="IPR016035">
    <property type="entry name" value="Acyl_Trfase/lysoPLipase"/>
</dbReference>
<feature type="active site" description="Proton acceptor" evidence="5">
    <location>
        <position position="593"/>
    </location>
</feature>
<keyword evidence="5" id="KW-0378">Hydrolase</keyword>
<dbReference type="PANTHER" id="PTHR24185:SF8">
    <property type="entry name" value="PNPLA DOMAIN-CONTAINING PROTEIN"/>
    <property type="match status" value="1"/>
</dbReference>
<comment type="caution">
    <text evidence="5">Lacks conserved residue(s) required for the propagation of feature annotation.</text>
</comment>
<dbReference type="GO" id="GO:0047499">
    <property type="term" value="F:calcium-independent phospholipase A2 activity"/>
    <property type="evidence" value="ECO:0007669"/>
    <property type="project" value="TreeGrafter"/>
</dbReference>
<name>A0A9P8NBE6_ASPFM</name>
<feature type="short sequence motif" description="GXGXXG" evidence="5">
    <location>
        <begin position="370"/>
        <end position="375"/>
    </location>
</feature>
<keyword evidence="2" id="KW-0863">Zinc-finger</keyword>
<evidence type="ECO:0000256" key="3">
    <source>
        <dbReference type="ARBA" id="ARBA00022833"/>
    </source>
</evidence>
<evidence type="ECO:0000313" key="7">
    <source>
        <dbReference type="EMBL" id="KAH1893077.1"/>
    </source>
</evidence>
<dbReference type="GO" id="GO:0019369">
    <property type="term" value="P:arachidonate metabolic process"/>
    <property type="evidence" value="ECO:0007669"/>
    <property type="project" value="TreeGrafter"/>
</dbReference>